<proteinExistence type="predicted"/>
<accession>A0ABM7RB31</accession>
<reference evidence="1 2" key="1">
    <citation type="submission" date="2021-06" db="EMBL/GenBank/DDBJ databases">
        <title>Complete genome of Haloferula helveola possessing various polysaccharide degrading enzymes.</title>
        <authorList>
            <person name="Takami H."/>
            <person name="Huang C."/>
            <person name="Hamasaki K."/>
        </authorList>
    </citation>
    <scope>NUCLEOTIDE SEQUENCE [LARGE SCALE GENOMIC DNA]</scope>
    <source>
        <strain evidence="1 2">CN-1</strain>
    </source>
</reference>
<dbReference type="PROSITE" id="PS51257">
    <property type="entry name" value="PROKAR_LIPOPROTEIN"/>
    <property type="match status" value="1"/>
</dbReference>
<gene>
    <name evidence="1" type="ORF">HAHE_25950</name>
</gene>
<keyword evidence="2" id="KW-1185">Reference proteome</keyword>
<evidence type="ECO:0000313" key="2">
    <source>
        <dbReference type="Proteomes" id="UP001374893"/>
    </source>
</evidence>
<protein>
    <submittedName>
        <fullName evidence="1">Uncharacterized protein</fullName>
    </submittedName>
</protein>
<dbReference type="EMBL" id="AP024702">
    <property type="protein sequence ID" value="BCX48687.1"/>
    <property type="molecule type" value="Genomic_DNA"/>
</dbReference>
<sequence length="183" mass="19680">MRFIAAIGALAFTACEKQSEGLQQPAEAQEAPWGDDHPLGPLFASGDAVYVAPADSLGELLESNESVTFLSRQGELANMDSDTALTLRSDGTVVLRESGIGSLPYSGKLVVRADGGIALDLQGYPATWPLMRFERLGDTCYLHRVDGETGFIFGGRTGAVTSADMKPFWPFALLDHEFQPQPE</sequence>
<evidence type="ECO:0000313" key="1">
    <source>
        <dbReference type="EMBL" id="BCX48687.1"/>
    </source>
</evidence>
<name>A0ABM7RB31_9BACT</name>
<organism evidence="1 2">
    <name type="scientific">Haloferula helveola</name>
    <dbReference type="NCBI Taxonomy" id="490095"/>
    <lineage>
        <taxon>Bacteria</taxon>
        <taxon>Pseudomonadati</taxon>
        <taxon>Verrucomicrobiota</taxon>
        <taxon>Verrucomicrobiia</taxon>
        <taxon>Verrucomicrobiales</taxon>
        <taxon>Verrucomicrobiaceae</taxon>
        <taxon>Haloferula</taxon>
    </lineage>
</organism>
<dbReference type="Proteomes" id="UP001374893">
    <property type="component" value="Chromosome"/>
</dbReference>
<dbReference type="RefSeq" id="WP_338685008.1">
    <property type="nucleotide sequence ID" value="NZ_AP024702.1"/>
</dbReference>